<dbReference type="Proteomes" id="UP000184109">
    <property type="component" value="Unassembled WGS sequence"/>
</dbReference>
<organism evidence="1 2">
    <name type="scientific">Wenyingzhuangia marina</name>
    <dbReference type="NCBI Taxonomy" id="1195760"/>
    <lineage>
        <taxon>Bacteria</taxon>
        <taxon>Pseudomonadati</taxon>
        <taxon>Bacteroidota</taxon>
        <taxon>Flavobacteriia</taxon>
        <taxon>Flavobacteriales</taxon>
        <taxon>Flavobacteriaceae</taxon>
        <taxon>Wenyingzhuangia</taxon>
    </lineage>
</organism>
<proteinExistence type="predicted"/>
<evidence type="ECO:0000313" key="2">
    <source>
        <dbReference type="Proteomes" id="UP000184109"/>
    </source>
</evidence>
<accession>A0A1M5U3U0</accession>
<dbReference type="STRING" id="1195760.SAMN05444281_1020"/>
<name>A0A1M5U3U0_9FLAO</name>
<keyword evidence="2" id="KW-1185">Reference proteome</keyword>
<evidence type="ECO:0000313" key="1">
    <source>
        <dbReference type="EMBL" id="SHH57697.1"/>
    </source>
</evidence>
<dbReference type="EMBL" id="FQXQ01000002">
    <property type="protein sequence ID" value="SHH57697.1"/>
    <property type="molecule type" value="Genomic_DNA"/>
</dbReference>
<sequence>MKKLLSLIILTIFFSFKSQCQEKINYANLLEKCFTQNEIKLLNNGCEIFENEILKIYTNENIGISYKEFLEDIQTMQIPLEVFENKKTTEYMNNLKKSELFNKIWKIYKKEINTEIVVISNDDNESKPEEEYFQIKRDGKYLNCLIENCENQNLKELLKAIKEVPDINPAILAIALTNEFKEEEFNSNIMRLIIAIDFYYELKLNLMK</sequence>
<protein>
    <submittedName>
        <fullName evidence="1">Uncharacterized protein</fullName>
    </submittedName>
</protein>
<dbReference type="AlphaFoldDB" id="A0A1M5U3U0"/>
<gene>
    <name evidence="1" type="ORF">SAMN05444281_1020</name>
</gene>
<reference evidence="2" key="1">
    <citation type="submission" date="2016-11" db="EMBL/GenBank/DDBJ databases">
        <authorList>
            <person name="Varghese N."/>
            <person name="Submissions S."/>
        </authorList>
    </citation>
    <scope>NUCLEOTIDE SEQUENCE [LARGE SCALE GENOMIC DNA]</scope>
    <source>
        <strain evidence="2">DSM 100572</strain>
    </source>
</reference>